<evidence type="ECO:0000256" key="2">
    <source>
        <dbReference type="ARBA" id="ARBA00005009"/>
    </source>
</evidence>
<feature type="domain" description="Glutamine amidotransferase" evidence="11">
    <location>
        <begin position="15"/>
        <end position="210"/>
    </location>
</feature>
<comment type="pathway">
    <text evidence="2">Cofactor biosynthesis; tetrahydrofolate biosynthesis; 4-aminobenzoate from chorismate: step 1/2.</text>
</comment>
<evidence type="ECO:0000256" key="9">
    <source>
        <dbReference type="ARBA" id="ARBA00031904"/>
    </source>
</evidence>
<dbReference type="PROSITE" id="PS51273">
    <property type="entry name" value="GATASE_TYPE_1"/>
    <property type="match status" value="1"/>
</dbReference>
<sequence length="850" mass="92995">MSSMMSSLPPLPRVLILDFYDSYTNNLLALFSDYPDLLVHQRVLVIHQDQFSWEEFQSLILPSIDCVILSPGPGRPDNPADFGFASKLITSIDIPILGICLGQQGIATSLGGNIIHVKEIQHGQKSRIKHLGTGVFEGVTDGVEMVTYNSLGVDRASLPEELQVDAWKEDDESAIMGLSHKSKPIYGVQFHPESIHSSQGHLLIHNFLRKVLAYITPLKAESSCALTSSFNMLDYTIPTWLQAVSAVSPSSIASEKPSSITSIPPPTQPSLNGCSKRFKLRTHRFKQLGQHLPIEQVFDSLYHIRPSGLPTKPSRSSSSSALGEMWLDSSKVNDPNSFSYSYLSRPNHLLSYELRPERKLLLHTESNSAGIQLSIPPSSHVSGDASLFEALGALQKSLSARISLPDGSKAEDGPEWKAGWIGWFNYEMKAESLAGYHLPPALDRSLDERSGGQDAMFAYSSTVLALEHSTKEWILIGLSDQLNGAEADKGALHGLERSLIDHGVRFGVDDDEWDAEVKRVELGLSKSIGKEGDDRTGVCPSLRPFVSDQSGEEYVSLVEAARSAIHEGESYELTMTTQFRSSFLPSSGGSHPSTNENGHAPGQEIDEEASYRLYLLLRKSNPAPYSSFLRFPCLDTTVVSSSPERFLKITNSGQVEMKPIKGTVGRCLDDKEEDERRKNALEADRKEIAENLMIVDLIRADLLSICLPSSVKVPKLIRVETYDHVHTLVTTVVGQLNEGVGTVEALGRCFPPGSMTGAPKLRSVQILDELEGHAPRGIYSGALGYLSLDGAADFSVVIRTMIVQNDQIQIGAGGAITWLSNAQAEWDEVLVKVGSVTKGLPVTRTEPIIE</sequence>
<feature type="domain" description="Chorismate-utilising enzyme C-terminal" evidence="12">
    <location>
        <begin position="552"/>
        <end position="832"/>
    </location>
</feature>
<name>A0A0F7SSB3_PHARH</name>
<keyword evidence="5" id="KW-0808">Transferase</keyword>
<dbReference type="Gene3D" id="3.40.50.880">
    <property type="match status" value="1"/>
</dbReference>
<dbReference type="PANTHER" id="PTHR11236:SF18">
    <property type="entry name" value="AMINODEOXYCHORISMATE SYNTHASE"/>
    <property type="match status" value="1"/>
</dbReference>
<feature type="compositionally biased region" description="Polar residues" evidence="10">
    <location>
        <begin position="582"/>
        <end position="597"/>
    </location>
</feature>
<dbReference type="EC" id="2.6.1.85" evidence="4"/>
<dbReference type="InterPro" id="IPR019999">
    <property type="entry name" value="Anth_synth_I-like"/>
</dbReference>
<dbReference type="PRINTS" id="PR00099">
    <property type="entry name" value="CPSGATASE"/>
</dbReference>
<dbReference type="InterPro" id="IPR017926">
    <property type="entry name" value="GATASE"/>
</dbReference>
<accession>A0A0F7SSB3</accession>
<dbReference type="GO" id="GO:0005737">
    <property type="term" value="C:cytoplasm"/>
    <property type="evidence" value="ECO:0007669"/>
    <property type="project" value="TreeGrafter"/>
</dbReference>
<evidence type="ECO:0000256" key="8">
    <source>
        <dbReference type="ARBA" id="ARBA00031329"/>
    </source>
</evidence>
<evidence type="ECO:0000259" key="11">
    <source>
        <dbReference type="Pfam" id="PF00117"/>
    </source>
</evidence>
<dbReference type="InterPro" id="IPR015890">
    <property type="entry name" value="Chorismate_C"/>
</dbReference>
<evidence type="ECO:0000256" key="10">
    <source>
        <dbReference type="SAM" id="MobiDB-lite"/>
    </source>
</evidence>
<evidence type="ECO:0000256" key="7">
    <source>
        <dbReference type="ARBA" id="ARBA00022962"/>
    </source>
</evidence>
<dbReference type="NCBIfam" id="TIGR00566">
    <property type="entry name" value="trpG_papA"/>
    <property type="match status" value="1"/>
</dbReference>
<evidence type="ECO:0000313" key="13">
    <source>
        <dbReference type="EMBL" id="CED82903.1"/>
    </source>
</evidence>
<dbReference type="InterPro" id="IPR006221">
    <property type="entry name" value="TrpG/PapA_dom"/>
</dbReference>
<dbReference type="GO" id="GO:0046820">
    <property type="term" value="F:4-amino-4-deoxychorismate synthase activity"/>
    <property type="evidence" value="ECO:0007669"/>
    <property type="project" value="UniProtKB-EC"/>
</dbReference>
<dbReference type="SUPFAM" id="SSF52317">
    <property type="entry name" value="Class I glutamine amidotransferase-like"/>
    <property type="match status" value="1"/>
</dbReference>
<dbReference type="SUPFAM" id="SSF56322">
    <property type="entry name" value="ADC synthase"/>
    <property type="match status" value="1"/>
</dbReference>
<dbReference type="Gene3D" id="3.60.120.10">
    <property type="entry name" value="Anthranilate synthase"/>
    <property type="match status" value="1"/>
</dbReference>
<dbReference type="PRINTS" id="PR00097">
    <property type="entry name" value="ANTSNTHASEII"/>
</dbReference>
<evidence type="ECO:0000256" key="5">
    <source>
        <dbReference type="ARBA" id="ARBA00022679"/>
    </source>
</evidence>
<dbReference type="EMBL" id="LN483142">
    <property type="protein sequence ID" value="CED82903.1"/>
    <property type="molecule type" value="Genomic_DNA"/>
</dbReference>
<dbReference type="GO" id="GO:0000162">
    <property type="term" value="P:L-tryptophan biosynthetic process"/>
    <property type="evidence" value="ECO:0007669"/>
    <property type="project" value="TreeGrafter"/>
</dbReference>
<comment type="similarity">
    <text evidence="3">In the C-terminal section; belongs to the anthranilate synthase component I family.</text>
</comment>
<evidence type="ECO:0000256" key="1">
    <source>
        <dbReference type="ARBA" id="ARBA00001000"/>
    </source>
</evidence>
<dbReference type="Pfam" id="PF00425">
    <property type="entry name" value="Chorismate_bind"/>
    <property type="match status" value="1"/>
</dbReference>
<keyword evidence="6" id="KW-0289">Folate biosynthesis</keyword>
<evidence type="ECO:0000259" key="12">
    <source>
        <dbReference type="Pfam" id="PF00425"/>
    </source>
</evidence>
<dbReference type="Pfam" id="PF00117">
    <property type="entry name" value="GATase"/>
    <property type="match status" value="1"/>
</dbReference>
<dbReference type="AlphaFoldDB" id="A0A0F7SSB3"/>
<dbReference type="PANTHER" id="PTHR11236">
    <property type="entry name" value="AMINOBENZOATE/ANTHRANILATE SYNTHASE"/>
    <property type="match status" value="1"/>
</dbReference>
<comment type="catalytic activity">
    <reaction evidence="1">
        <text>chorismate + L-glutamine = 4-amino-4-deoxychorismate + L-glutamate</text>
        <dbReference type="Rhea" id="RHEA:11672"/>
        <dbReference type="ChEBI" id="CHEBI:29748"/>
        <dbReference type="ChEBI" id="CHEBI:29985"/>
        <dbReference type="ChEBI" id="CHEBI:58359"/>
        <dbReference type="ChEBI" id="CHEBI:58406"/>
        <dbReference type="EC" id="2.6.1.85"/>
    </reaction>
</comment>
<feature type="region of interest" description="Disordered" evidence="10">
    <location>
        <begin position="582"/>
        <end position="602"/>
    </location>
</feature>
<dbReference type="GO" id="GO:0008153">
    <property type="term" value="P:4-aminobenzoate biosynthetic process"/>
    <property type="evidence" value="ECO:0007669"/>
    <property type="project" value="TreeGrafter"/>
</dbReference>
<dbReference type="UniPathway" id="UPA00077">
    <property type="reaction ID" value="UER00149"/>
</dbReference>
<dbReference type="GO" id="GO:0046654">
    <property type="term" value="P:tetrahydrofolate biosynthetic process"/>
    <property type="evidence" value="ECO:0007669"/>
    <property type="project" value="UniProtKB-UniPathway"/>
</dbReference>
<reference evidence="13" key="1">
    <citation type="submission" date="2014-08" db="EMBL/GenBank/DDBJ databases">
        <authorList>
            <person name="Sharma Rahul"/>
            <person name="Thines Marco"/>
        </authorList>
    </citation>
    <scope>NUCLEOTIDE SEQUENCE</scope>
</reference>
<protein>
    <recommendedName>
        <fullName evidence="4">aminodeoxychorismate synthase</fullName>
        <ecNumber evidence="4">2.6.1.85</ecNumber>
    </recommendedName>
    <alternativeName>
        <fullName evidence="8">Para-aminobenzoate synthase</fullName>
    </alternativeName>
    <alternativeName>
        <fullName evidence="9">p-aminobenzoic acid synthase</fullName>
    </alternativeName>
</protein>
<evidence type="ECO:0000256" key="6">
    <source>
        <dbReference type="ARBA" id="ARBA00022909"/>
    </source>
</evidence>
<dbReference type="InterPro" id="IPR005801">
    <property type="entry name" value="ADC_synthase"/>
</dbReference>
<organism evidence="13">
    <name type="scientific">Phaffia rhodozyma</name>
    <name type="common">Yeast</name>
    <name type="synonym">Xanthophyllomyces dendrorhous</name>
    <dbReference type="NCBI Taxonomy" id="264483"/>
    <lineage>
        <taxon>Eukaryota</taxon>
        <taxon>Fungi</taxon>
        <taxon>Dikarya</taxon>
        <taxon>Basidiomycota</taxon>
        <taxon>Agaricomycotina</taxon>
        <taxon>Tremellomycetes</taxon>
        <taxon>Cystofilobasidiales</taxon>
        <taxon>Mrakiaceae</taxon>
        <taxon>Phaffia</taxon>
    </lineage>
</organism>
<evidence type="ECO:0000256" key="4">
    <source>
        <dbReference type="ARBA" id="ARBA00013139"/>
    </source>
</evidence>
<keyword evidence="7" id="KW-0315">Glutamine amidotransferase</keyword>
<evidence type="ECO:0000256" key="3">
    <source>
        <dbReference type="ARBA" id="ARBA00005970"/>
    </source>
</evidence>
<dbReference type="GO" id="GO:0046656">
    <property type="term" value="P:folic acid biosynthetic process"/>
    <property type="evidence" value="ECO:0007669"/>
    <property type="project" value="UniProtKB-KW"/>
</dbReference>
<proteinExistence type="inferred from homology"/>
<dbReference type="PRINTS" id="PR00096">
    <property type="entry name" value="GATASE"/>
</dbReference>
<dbReference type="InterPro" id="IPR029062">
    <property type="entry name" value="Class_I_gatase-like"/>
</dbReference>
<dbReference type="CDD" id="cd01743">
    <property type="entry name" value="GATase1_Anthranilate_Synthase"/>
    <property type="match status" value="1"/>
</dbReference>